<keyword evidence="4" id="KW-1185">Reference proteome</keyword>
<feature type="signal peptide" evidence="1">
    <location>
        <begin position="1"/>
        <end position="23"/>
    </location>
</feature>
<feature type="domain" description="DUF5777" evidence="2">
    <location>
        <begin position="41"/>
        <end position="287"/>
    </location>
</feature>
<gene>
    <name evidence="3" type="ORF">SAMN06265219_101174</name>
</gene>
<feature type="chain" id="PRO_5022156013" description="DUF5777 domain-containing protein" evidence="1">
    <location>
        <begin position="24"/>
        <end position="289"/>
    </location>
</feature>
<keyword evidence="1" id="KW-0732">Signal</keyword>
<evidence type="ECO:0000313" key="4">
    <source>
        <dbReference type="Proteomes" id="UP000317557"/>
    </source>
</evidence>
<reference evidence="3 4" key="1">
    <citation type="submission" date="2017-05" db="EMBL/GenBank/DDBJ databases">
        <authorList>
            <person name="Varghese N."/>
            <person name="Submissions S."/>
        </authorList>
    </citation>
    <scope>NUCLEOTIDE SEQUENCE [LARGE SCALE GENOMIC DNA]</scope>
    <source>
        <strain evidence="3 4">DSM 21985</strain>
    </source>
</reference>
<evidence type="ECO:0000259" key="2">
    <source>
        <dbReference type="Pfam" id="PF19089"/>
    </source>
</evidence>
<accession>A0A521AIE9</accession>
<dbReference type="InterPro" id="IPR045916">
    <property type="entry name" value="DUF5777"/>
</dbReference>
<dbReference type="EMBL" id="FXTP01000001">
    <property type="protein sequence ID" value="SMO34614.1"/>
    <property type="molecule type" value="Genomic_DNA"/>
</dbReference>
<organism evidence="3 4">
    <name type="scientific">Gracilimonas mengyeensis</name>
    <dbReference type="NCBI Taxonomy" id="1302730"/>
    <lineage>
        <taxon>Bacteria</taxon>
        <taxon>Pseudomonadati</taxon>
        <taxon>Balneolota</taxon>
        <taxon>Balneolia</taxon>
        <taxon>Balneolales</taxon>
        <taxon>Balneolaceae</taxon>
        <taxon>Gracilimonas</taxon>
    </lineage>
</organism>
<evidence type="ECO:0000256" key="1">
    <source>
        <dbReference type="SAM" id="SignalP"/>
    </source>
</evidence>
<protein>
    <recommendedName>
        <fullName evidence="2">DUF5777 domain-containing protein</fullName>
    </recommendedName>
</protein>
<dbReference type="Proteomes" id="UP000317557">
    <property type="component" value="Unassembled WGS sequence"/>
</dbReference>
<evidence type="ECO:0000313" key="3">
    <source>
        <dbReference type="EMBL" id="SMO34614.1"/>
    </source>
</evidence>
<sequence length="289" mass="32343">MNSTKIIFFCVLVLLTGSSPALAQMERTRVVQDNQPVDDIFLAGSIAGLSTAISIPKNNMNTSVMHNFGLISGGIDSFYGLDAGAAVRLGIDYGITDRLDVGIGRSSLEDNVDLRFKYVILHQLNSGKIPVHISLKTDIGVSTQNERRFDYTFSERLNYLASLMIARKFTDAFSAQMSPMVAHFNTVVKETESDELHHTFYGLGFAGRYKLNARNALAFEYLPALGPRNDGYHDHMAIVFEIDTGGHVFQLFLMSGRWFTEQHLLSRTQTDFTDLDFRFGFNINRVFGL</sequence>
<dbReference type="AlphaFoldDB" id="A0A521AIE9"/>
<dbReference type="Pfam" id="PF19089">
    <property type="entry name" value="DUF5777"/>
    <property type="match status" value="1"/>
</dbReference>
<proteinExistence type="predicted"/>
<dbReference type="RefSeq" id="WP_185957123.1">
    <property type="nucleotide sequence ID" value="NZ_FXTP01000001.1"/>
</dbReference>
<name>A0A521AIE9_9BACT</name>